<evidence type="ECO:0000313" key="2">
    <source>
        <dbReference type="Proteomes" id="UP000291613"/>
    </source>
</evidence>
<evidence type="ECO:0008006" key="3">
    <source>
        <dbReference type="Google" id="ProtNLM"/>
    </source>
</evidence>
<accession>A0A4Q9GIJ9</accession>
<dbReference type="Gene3D" id="3.10.450.40">
    <property type="match status" value="1"/>
</dbReference>
<gene>
    <name evidence="1" type="ORF">EYR15_13950</name>
</gene>
<protein>
    <recommendedName>
        <fullName evidence="3">PepSY domain-containing protein</fullName>
    </recommendedName>
</protein>
<name>A0A4Q9GIJ9_9HYPH</name>
<evidence type="ECO:0000313" key="1">
    <source>
        <dbReference type="EMBL" id="TBN48685.1"/>
    </source>
</evidence>
<dbReference type="AlphaFoldDB" id="A0A4Q9GIJ9"/>
<keyword evidence="2" id="KW-1185">Reference proteome</keyword>
<organism evidence="1 2">
    <name type="scientific">Hansschlegelia quercus</name>
    <dbReference type="NCBI Taxonomy" id="2528245"/>
    <lineage>
        <taxon>Bacteria</taxon>
        <taxon>Pseudomonadati</taxon>
        <taxon>Pseudomonadota</taxon>
        <taxon>Alphaproteobacteria</taxon>
        <taxon>Hyphomicrobiales</taxon>
        <taxon>Methylopilaceae</taxon>
        <taxon>Hansschlegelia</taxon>
    </lineage>
</organism>
<comment type="caution">
    <text evidence="1">The sequence shown here is derived from an EMBL/GenBank/DDBJ whole genome shotgun (WGS) entry which is preliminary data.</text>
</comment>
<reference evidence="1 2" key="1">
    <citation type="submission" date="2019-02" db="EMBL/GenBank/DDBJ databases">
        <title>Hansschlegelia quercus sp. nov., a novel methylotrophic bacterium from buds of oak (Quercus robur L.).</title>
        <authorList>
            <person name="Agafonova N.V."/>
            <person name="Kaparullina E.N."/>
            <person name="Grouzdev D.S."/>
            <person name="Doronina N.V."/>
        </authorList>
    </citation>
    <scope>NUCLEOTIDE SEQUENCE [LARGE SCALE GENOMIC DNA]</scope>
    <source>
        <strain evidence="1 2">Dub</strain>
    </source>
</reference>
<dbReference type="Proteomes" id="UP000291613">
    <property type="component" value="Unassembled WGS sequence"/>
</dbReference>
<dbReference type="RefSeq" id="WP_131004169.1">
    <property type="nucleotide sequence ID" value="NZ_JBHSZR010000009.1"/>
</dbReference>
<dbReference type="EMBL" id="SIUB01000007">
    <property type="protein sequence ID" value="TBN48685.1"/>
    <property type="molecule type" value="Genomic_DNA"/>
</dbReference>
<sequence length="87" mass="9432">MARRADPSGGVDCLNGREARRAIAEKRAVTLAQALRTARDAWPGEVIDYRLCTYDGRVAYELTLLADDGRVGRVRVSASDGALLGVR</sequence>
<proteinExistence type="predicted"/>
<dbReference type="OrthoDB" id="8456015at2"/>